<feature type="transmembrane region" description="Helical" evidence="1">
    <location>
        <begin position="29"/>
        <end position="47"/>
    </location>
</feature>
<dbReference type="Pfam" id="PF05686">
    <property type="entry name" value="Glyco_transf_90"/>
    <property type="match status" value="1"/>
</dbReference>
<proteinExistence type="predicted"/>
<dbReference type="EMBL" id="GGEC01016422">
    <property type="protein sequence ID" value="MBW96905.1"/>
    <property type="molecule type" value="Transcribed_RNA"/>
</dbReference>
<reference evidence="3" key="1">
    <citation type="submission" date="2018-02" db="EMBL/GenBank/DDBJ databases">
        <title>Rhizophora mucronata_Transcriptome.</title>
        <authorList>
            <person name="Meera S.P."/>
            <person name="Sreeshan A."/>
            <person name="Augustine A."/>
        </authorList>
    </citation>
    <scope>NUCLEOTIDE SEQUENCE</scope>
    <source>
        <tissue evidence="3">Leaf</tissue>
    </source>
</reference>
<sequence>MQPGSSDHGGLKEAIWWPVNKLPARSCTVFLLFLFLLVGALVTLRVLDYNTVFGDGPRIPNNEIPEKAQERIEVPFNCTAFNLRGICPTILPTNVTKDPGRQSPPTCPEYFRWIHEDLRPWSRTGISRDMVERAKTTAHFRLVVMNGKAYVERYHRAYQTRDVFTLWGILQLLRRYPGKVPDLELMFDLEDRPYIKSRDFSGPNAPSPPALFKYCADDESLDIVFPDWSFWGWPEVNIKPWGPLLKDFAKGKNKTKWMAKTPYAHWRGNPDVSPSRQDLLKCNVSRKKDWNARLYRQDWVQESRNGFKESDLTKQCTHRYKIYIEGVAWSVSQKYILSCDSLTLQVKPHYYDFFTRGLVPLLHYWPIKDDDKCGSIKFAVDWGNRNMQQAQAMGKAGSEFTQNELKMDYVYDYMFHLLSEYAKLLSFKPVITEHTRELCSEELACHAGSLLEEKFLMDSFVKDPAERSPCTMVHSYDPASLRDHLKRKEDSIRKVELWEKEYWDKHGK</sequence>
<feature type="domain" description="Glycosyl transferase CAP10" evidence="2">
    <location>
        <begin position="179"/>
        <end position="428"/>
    </location>
</feature>
<keyword evidence="1" id="KW-0472">Membrane</keyword>
<evidence type="ECO:0000313" key="3">
    <source>
        <dbReference type="EMBL" id="MBW96905.1"/>
    </source>
</evidence>
<dbReference type="AlphaFoldDB" id="A0A2P2JTU9"/>
<dbReference type="InterPro" id="IPR051091">
    <property type="entry name" value="O-Glucosyltr/Glycosyltrsf_90"/>
</dbReference>
<dbReference type="SMART" id="SM00672">
    <property type="entry name" value="CAP10"/>
    <property type="match status" value="1"/>
</dbReference>
<evidence type="ECO:0000259" key="2">
    <source>
        <dbReference type="SMART" id="SM00672"/>
    </source>
</evidence>
<evidence type="ECO:0000256" key="1">
    <source>
        <dbReference type="SAM" id="Phobius"/>
    </source>
</evidence>
<name>A0A2P2JTU9_RHIMU</name>
<keyword evidence="1" id="KW-0812">Transmembrane</keyword>
<dbReference type="InterPro" id="IPR006598">
    <property type="entry name" value="CAP10"/>
</dbReference>
<keyword evidence="1" id="KW-1133">Transmembrane helix</keyword>
<dbReference type="PANTHER" id="PTHR12203">
    <property type="entry name" value="KDEL LYS-ASP-GLU-LEU CONTAINING - RELATED"/>
    <property type="match status" value="1"/>
</dbReference>
<organism evidence="3">
    <name type="scientific">Rhizophora mucronata</name>
    <name type="common">Asiatic mangrove</name>
    <dbReference type="NCBI Taxonomy" id="61149"/>
    <lineage>
        <taxon>Eukaryota</taxon>
        <taxon>Viridiplantae</taxon>
        <taxon>Streptophyta</taxon>
        <taxon>Embryophyta</taxon>
        <taxon>Tracheophyta</taxon>
        <taxon>Spermatophyta</taxon>
        <taxon>Magnoliopsida</taxon>
        <taxon>eudicotyledons</taxon>
        <taxon>Gunneridae</taxon>
        <taxon>Pentapetalae</taxon>
        <taxon>rosids</taxon>
        <taxon>fabids</taxon>
        <taxon>Malpighiales</taxon>
        <taxon>Rhizophoraceae</taxon>
        <taxon>Rhizophora</taxon>
    </lineage>
</organism>
<dbReference type="PANTHER" id="PTHR12203:SF93">
    <property type="entry name" value="GLYCOSYL TRANSFERASE CAP10 DOMAIN-CONTAINING PROTEIN"/>
    <property type="match status" value="1"/>
</dbReference>
<accession>A0A2P2JTU9</accession>
<protein>
    <submittedName>
        <fullName evidence="3">KDEL motif-containing protein 1</fullName>
    </submittedName>
</protein>